<accession>A0ABX3GBX4</accession>
<dbReference type="InterPro" id="IPR036291">
    <property type="entry name" value="NAD(P)-bd_dom_sf"/>
</dbReference>
<dbReference type="Gene3D" id="3.40.50.720">
    <property type="entry name" value="NAD(P)-binding Rossmann-like Domain"/>
    <property type="match status" value="1"/>
</dbReference>
<dbReference type="EMBL" id="MPVP01000712">
    <property type="protein sequence ID" value="OMC92206.1"/>
    <property type="molecule type" value="Genomic_DNA"/>
</dbReference>
<name>A0ABX3GBX4_9BACL</name>
<organism evidence="1 2">
    <name type="scientific">Paenibacillus odorifer</name>
    <dbReference type="NCBI Taxonomy" id="189426"/>
    <lineage>
        <taxon>Bacteria</taxon>
        <taxon>Bacillati</taxon>
        <taxon>Bacillota</taxon>
        <taxon>Bacilli</taxon>
        <taxon>Bacillales</taxon>
        <taxon>Paenibacillaceae</taxon>
        <taxon>Paenibacillus</taxon>
    </lineage>
</organism>
<dbReference type="Proteomes" id="UP000187158">
    <property type="component" value="Unassembled WGS sequence"/>
</dbReference>
<keyword evidence="2" id="KW-1185">Reference proteome</keyword>
<reference evidence="1 2" key="1">
    <citation type="submission" date="2016-11" db="EMBL/GenBank/DDBJ databases">
        <title>Paenibacillus species isolates.</title>
        <authorList>
            <person name="Beno S.M."/>
        </authorList>
    </citation>
    <scope>NUCLEOTIDE SEQUENCE [LARGE SCALE GENOMIC DNA]</scope>
    <source>
        <strain evidence="1 2">FSL H7-0433</strain>
    </source>
</reference>
<gene>
    <name evidence="1" type="ORF">BSO21_34350</name>
</gene>
<protein>
    <recommendedName>
        <fullName evidence="3">UDP-glucose/GDP-mannose dehydrogenase N-terminal domain-containing protein</fullName>
    </recommendedName>
</protein>
<feature type="non-terminal residue" evidence="1">
    <location>
        <position position="30"/>
    </location>
</feature>
<comment type="caution">
    <text evidence="1">The sequence shown here is derived from an EMBL/GenBank/DDBJ whole genome shotgun (WGS) entry which is preliminary data.</text>
</comment>
<evidence type="ECO:0000313" key="2">
    <source>
        <dbReference type="Proteomes" id="UP000187158"/>
    </source>
</evidence>
<evidence type="ECO:0000313" key="1">
    <source>
        <dbReference type="EMBL" id="OMC92206.1"/>
    </source>
</evidence>
<sequence>MKIAIVGTGYVGLSNAILLAQHNEVSALDI</sequence>
<evidence type="ECO:0008006" key="3">
    <source>
        <dbReference type="Google" id="ProtNLM"/>
    </source>
</evidence>
<proteinExistence type="predicted"/>
<dbReference type="SUPFAM" id="SSF51735">
    <property type="entry name" value="NAD(P)-binding Rossmann-fold domains"/>
    <property type="match status" value="1"/>
</dbReference>